<proteinExistence type="predicted"/>
<sequence length="74" mass="8886">MLDLIYPEFFRCFKFSNNCSYYHHQNYLFKIQSIHSPVWELENSEELSGKLWKNKSEGLVHAVILVIGFQLELY</sequence>
<accession>A0A914PVM4</accession>
<dbReference type="WBParaSite" id="PDA_v2.g20389.t1">
    <property type="protein sequence ID" value="PDA_v2.g20389.t1"/>
    <property type="gene ID" value="PDA_v2.g20389"/>
</dbReference>
<name>A0A914PVM4_9BILA</name>
<organism evidence="1 2">
    <name type="scientific">Panagrolaimus davidi</name>
    <dbReference type="NCBI Taxonomy" id="227884"/>
    <lineage>
        <taxon>Eukaryota</taxon>
        <taxon>Metazoa</taxon>
        <taxon>Ecdysozoa</taxon>
        <taxon>Nematoda</taxon>
        <taxon>Chromadorea</taxon>
        <taxon>Rhabditida</taxon>
        <taxon>Tylenchina</taxon>
        <taxon>Panagrolaimomorpha</taxon>
        <taxon>Panagrolaimoidea</taxon>
        <taxon>Panagrolaimidae</taxon>
        <taxon>Panagrolaimus</taxon>
    </lineage>
</organism>
<dbReference type="AlphaFoldDB" id="A0A914PVM4"/>
<reference evidence="2" key="1">
    <citation type="submission" date="2022-11" db="UniProtKB">
        <authorList>
            <consortium name="WormBaseParasite"/>
        </authorList>
    </citation>
    <scope>IDENTIFICATION</scope>
</reference>
<evidence type="ECO:0000313" key="2">
    <source>
        <dbReference type="WBParaSite" id="PDA_v2.g20389.t1"/>
    </source>
</evidence>
<dbReference type="Proteomes" id="UP000887578">
    <property type="component" value="Unplaced"/>
</dbReference>
<keyword evidence="1" id="KW-1185">Reference proteome</keyword>
<protein>
    <submittedName>
        <fullName evidence="2">Ovule protein</fullName>
    </submittedName>
</protein>
<evidence type="ECO:0000313" key="1">
    <source>
        <dbReference type="Proteomes" id="UP000887578"/>
    </source>
</evidence>